<dbReference type="RefSeq" id="WP_172188434.1">
    <property type="nucleotide sequence ID" value="NZ_CAWPPK010000262.1"/>
</dbReference>
<evidence type="ECO:0000313" key="1">
    <source>
        <dbReference type="EMBL" id="NQE35215.1"/>
    </source>
</evidence>
<proteinExistence type="predicted"/>
<organism evidence="1 2">
    <name type="scientific">Microcoleus asticus IPMA8</name>
    <dbReference type="NCBI Taxonomy" id="2563858"/>
    <lineage>
        <taxon>Bacteria</taxon>
        <taxon>Bacillati</taxon>
        <taxon>Cyanobacteriota</taxon>
        <taxon>Cyanophyceae</taxon>
        <taxon>Oscillatoriophycideae</taxon>
        <taxon>Oscillatoriales</taxon>
        <taxon>Microcoleaceae</taxon>
        <taxon>Microcoleus</taxon>
        <taxon>Microcoleus asticus</taxon>
    </lineage>
</organism>
<keyword evidence="2" id="KW-1185">Reference proteome</keyword>
<accession>A0ABX2CXV0</accession>
<evidence type="ECO:0000313" key="2">
    <source>
        <dbReference type="Proteomes" id="UP000702425"/>
    </source>
</evidence>
<name>A0ABX2CXV0_9CYAN</name>
<sequence>MKTKKLDFTWIEEVENLVKSPKFCETISACQGLLEEINSLIPTSHMKFLKLNLSLAVDLLEVCRKQIFRLVQLRRRDWFV</sequence>
<comment type="caution">
    <text evidence="1">The sequence shown here is derived from an EMBL/GenBank/DDBJ whole genome shotgun (WGS) entry which is preliminary data.</text>
</comment>
<reference evidence="1 2" key="1">
    <citation type="journal article" date="2020" name="Sci. Rep.">
        <title>A novel cyanobacterial geosmin producer, revising GeoA distribution and dispersion patterns in Bacteria.</title>
        <authorList>
            <person name="Churro C."/>
            <person name="Semedo-Aguiar A.P."/>
            <person name="Silva A.D."/>
            <person name="Pereira-Leal J.B."/>
            <person name="Leite R.B."/>
        </authorList>
    </citation>
    <scope>NUCLEOTIDE SEQUENCE [LARGE SCALE GENOMIC DNA]</scope>
    <source>
        <strain evidence="1 2">IPMA8</strain>
    </source>
</reference>
<gene>
    <name evidence="1" type="ORF">E5S67_02945</name>
</gene>
<dbReference type="EMBL" id="SRRZ01000049">
    <property type="protein sequence ID" value="NQE35215.1"/>
    <property type="molecule type" value="Genomic_DNA"/>
</dbReference>
<dbReference type="Proteomes" id="UP000702425">
    <property type="component" value="Unassembled WGS sequence"/>
</dbReference>
<protein>
    <submittedName>
        <fullName evidence="1">Uncharacterized protein</fullName>
    </submittedName>
</protein>